<dbReference type="AlphaFoldDB" id="A2Z959"/>
<dbReference type="Gramene" id="BGIOSGA033243-TA">
    <property type="protein sequence ID" value="BGIOSGA033243-PA"/>
    <property type="gene ID" value="BGIOSGA033243"/>
</dbReference>
<feature type="signal peptide" evidence="1">
    <location>
        <begin position="1"/>
        <end position="17"/>
    </location>
</feature>
<dbReference type="PANTHER" id="PTHR33115">
    <property type="entry name" value="ARM REPEAT SUPERFAMILY PROTEIN"/>
    <property type="match status" value="1"/>
</dbReference>
<name>A2Z959_ORYSI</name>
<evidence type="ECO:0000313" key="2">
    <source>
        <dbReference type="EMBL" id="EAY79143.1"/>
    </source>
</evidence>
<accession>A2Z959</accession>
<sequence>MGAFLGLILQLSKLVTAADFNVAVNGVGCRNFIEKLTSILRKANEQGTDVHEMHPGIRRFAIELVIWIMQSDPQLHCEQHFIDCGMRSALEEARETSRRASWQENFRLFSPGGIPVLEYEESLHSVVLRAQELIPPGVHNAQ</sequence>
<reference evidence="2 3" key="1">
    <citation type="journal article" date="2005" name="PLoS Biol.">
        <title>The genomes of Oryza sativa: a history of duplications.</title>
        <authorList>
            <person name="Yu J."/>
            <person name="Wang J."/>
            <person name="Lin W."/>
            <person name="Li S."/>
            <person name="Li H."/>
            <person name="Zhou J."/>
            <person name="Ni P."/>
            <person name="Dong W."/>
            <person name="Hu S."/>
            <person name="Zeng C."/>
            <person name="Zhang J."/>
            <person name="Zhang Y."/>
            <person name="Li R."/>
            <person name="Xu Z."/>
            <person name="Li S."/>
            <person name="Li X."/>
            <person name="Zheng H."/>
            <person name="Cong L."/>
            <person name="Lin L."/>
            <person name="Yin J."/>
            <person name="Geng J."/>
            <person name="Li G."/>
            <person name="Shi J."/>
            <person name="Liu J."/>
            <person name="Lv H."/>
            <person name="Li J."/>
            <person name="Wang J."/>
            <person name="Deng Y."/>
            <person name="Ran L."/>
            <person name="Shi X."/>
            <person name="Wang X."/>
            <person name="Wu Q."/>
            <person name="Li C."/>
            <person name="Ren X."/>
            <person name="Wang J."/>
            <person name="Wang X."/>
            <person name="Li D."/>
            <person name="Liu D."/>
            <person name="Zhang X."/>
            <person name="Ji Z."/>
            <person name="Zhao W."/>
            <person name="Sun Y."/>
            <person name="Zhang Z."/>
            <person name="Bao J."/>
            <person name="Han Y."/>
            <person name="Dong L."/>
            <person name="Ji J."/>
            <person name="Chen P."/>
            <person name="Wu S."/>
            <person name="Liu J."/>
            <person name="Xiao Y."/>
            <person name="Bu D."/>
            <person name="Tan J."/>
            <person name="Yang L."/>
            <person name="Ye C."/>
            <person name="Zhang J."/>
            <person name="Xu J."/>
            <person name="Zhou Y."/>
            <person name="Yu Y."/>
            <person name="Zhang B."/>
            <person name="Zhuang S."/>
            <person name="Wei H."/>
            <person name="Liu B."/>
            <person name="Lei M."/>
            <person name="Yu H."/>
            <person name="Li Y."/>
            <person name="Xu H."/>
            <person name="Wei S."/>
            <person name="He X."/>
            <person name="Fang L."/>
            <person name="Zhang Z."/>
            <person name="Zhang Y."/>
            <person name="Huang X."/>
            <person name="Su Z."/>
            <person name="Tong W."/>
            <person name="Li J."/>
            <person name="Tong Z."/>
            <person name="Li S."/>
            <person name="Ye J."/>
            <person name="Wang L."/>
            <person name="Fang L."/>
            <person name="Lei T."/>
            <person name="Chen C."/>
            <person name="Chen H."/>
            <person name="Xu Z."/>
            <person name="Li H."/>
            <person name="Huang H."/>
            <person name="Zhang F."/>
            <person name="Xu H."/>
            <person name="Li N."/>
            <person name="Zhao C."/>
            <person name="Li S."/>
            <person name="Dong L."/>
            <person name="Huang Y."/>
            <person name="Li L."/>
            <person name="Xi Y."/>
            <person name="Qi Q."/>
            <person name="Li W."/>
            <person name="Zhang B."/>
            <person name="Hu W."/>
            <person name="Zhang Y."/>
            <person name="Tian X."/>
            <person name="Jiao Y."/>
            <person name="Liang X."/>
            <person name="Jin J."/>
            <person name="Gao L."/>
            <person name="Zheng W."/>
            <person name="Hao B."/>
            <person name="Liu S."/>
            <person name="Wang W."/>
            <person name="Yuan L."/>
            <person name="Cao M."/>
            <person name="McDermott J."/>
            <person name="Samudrala R."/>
            <person name="Wang J."/>
            <person name="Wong G.K."/>
            <person name="Yang H."/>
        </authorList>
    </citation>
    <scope>NUCLEOTIDE SEQUENCE [LARGE SCALE GENOMIC DNA]</scope>
    <source>
        <strain evidence="3">cv. 93-11</strain>
    </source>
</reference>
<proteinExistence type="predicted"/>
<organism evidence="2 3">
    <name type="scientific">Oryza sativa subsp. indica</name>
    <name type="common">Rice</name>
    <dbReference type="NCBI Taxonomy" id="39946"/>
    <lineage>
        <taxon>Eukaryota</taxon>
        <taxon>Viridiplantae</taxon>
        <taxon>Streptophyta</taxon>
        <taxon>Embryophyta</taxon>
        <taxon>Tracheophyta</taxon>
        <taxon>Spermatophyta</taxon>
        <taxon>Magnoliopsida</taxon>
        <taxon>Liliopsida</taxon>
        <taxon>Poales</taxon>
        <taxon>Poaceae</taxon>
        <taxon>BOP clade</taxon>
        <taxon>Oryzoideae</taxon>
        <taxon>Oryzeae</taxon>
        <taxon>Oryzinae</taxon>
        <taxon>Oryza</taxon>
        <taxon>Oryza sativa</taxon>
    </lineage>
</organism>
<dbReference type="EMBL" id="CM000135">
    <property type="protein sequence ID" value="EAY79143.1"/>
    <property type="molecule type" value="Genomic_DNA"/>
</dbReference>
<dbReference type="PANTHER" id="PTHR33115:SF50">
    <property type="entry name" value="ARM REPEAT SUPERFAMILY PROTEIN"/>
    <property type="match status" value="1"/>
</dbReference>
<dbReference type="STRING" id="39946.A2Z959"/>
<keyword evidence="3" id="KW-1185">Reference proteome</keyword>
<dbReference type="Proteomes" id="UP000007015">
    <property type="component" value="Chromosome 10"/>
</dbReference>
<dbReference type="OMA" id="CEQHFID"/>
<protein>
    <submittedName>
        <fullName evidence="2">Uncharacterized protein</fullName>
    </submittedName>
</protein>
<keyword evidence="1" id="KW-0732">Signal</keyword>
<dbReference type="HOGENOM" id="CLU_1819038_0_0_1"/>
<evidence type="ECO:0000313" key="3">
    <source>
        <dbReference type="Proteomes" id="UP000007015"/>
    </source>
</evidence>
<feature type="chain" id="PRO_5002651232" evidence="1">
    <location>
        <begin position="18"/>
        <end position="142"/>
    </location>
</feature>
<evidence type="ECO:0000256" key="1">
    <source>
        <dbReference type="SAM" id="SignalP"/>
    </source>
</evidence>
<gene>
    <name evidence="2" type="ORF">OsI_34251</name>
</gene>